<proteinExistence type="predicted"/>
<dbReference type="Pfam" id="PF05724">
    <property type="entry name" value="TPMT"/>
    <property type="match status" value="1"/>
</dbReference>
<keyword evidence="6" id="KW-1185">Reference proteome</keyword>
<dbReference type="Proteomes" id="UP000256919">
    <property type="component" value="Unassembled WGS sequence"/>
</dbReference>
<dbReference type="GO" id="GO:0008757">
    <property type="term" value="F:S-adenosylmethionine-dependent methyltransferase activity"/>
    <property type="evidence" value="ECO:0007669"/>
    <property type="project" value="InterPro"/>
</dbReference>
<evidence type="ECO:0000256" key="4">
    <source>
        <dbReference type="ARBA" id="ARBA00022691"/>
    </source>
</evidence>
<reference evidence="5 6" key="1">
    <citation type="submission" date="2018-07" db="EMBL/GenBank/DDBJ databases">
        <title>Genomic Encyclopedia of Type Strains, Phase III (KMG-III): the genomes of soil and plant-associated and newly described type strains.</title>
        <authorList>
            <person name="Whitman W."/>
        </authorList>
    </citation>
    <scope>NUCLEOTIDE SEQUENCE [LARGE SCALE GENOMIC DNA]</scope>
    <source>
        <strain evidence="5 6">CECT 7948</strain>
    </source>
</reference>
<keyword evidence="4" id="KW-0949">S-adenosyl-L-methionine</keyword>
<dbReference type="Gene3D" id="3.40.50.150">
    <property type="entry name" value="Vaccinia Virus protein VP39"/>
    <property type="match status" value="1"/>
</dbReference>
<evidence type="ECO:0000256" key="1">
    <source>
        <dbReference type="ARBA" id="ARBA00022553"/>
    </source>
</evidence>
<keyword evidence="2 5" id="KW-0489">Methyltransferase</keyword>
<keyword evidence="3 5" id="KW-0808">Transferase</keyword>
<evidence type="ECO:0000256" key="3">
    <source>
        <dbReference type="ARBA" id="ARBA00022679"/>
    </source>
</evidence>
<comment type="caution">
    <text evidence="5">The sequence shown here is derived from an EMBL/GenBank/DDBJ whole genome shotgun (WGS) entry which is preliminary data.</text>
</comment>
<organism evidence="5 6">
    <name type="scientific">Winogradskyella pacifica</name>
    <dbReference type="NCBI Taxonomy" id="664642"/>
    <lineage>
        <taxon>Bacteria</taxon>
        <taxon>Pseudomonadati</taxon>
        <taxon>Bacteroidota</taxon>
        <taxon>Flavobacteriia</taxon>
        <taxon>Flavobacteriales</taxon>
        <taxon>Flavobacteriaceae</taxon>
        <taxon>Winogradskyella</taxon>
    </lineage>
</organism>
<evidence type="ECO:0000313" key="6">
    <source>
        <dbReference type="Proteomes" id="UP000256919"/>
    </source>
</evidence>
<accession>A0A3D9N0P2</accession>
<protein>
    <submittedName>
        <fullName evidence="5">Thiopurine S-methyltransferase</fullName>
    </submittedName>
</protein>
<evidence type="ECO:0000313" key="5">
    <source>
        <dbReference type="EMBL" id="REE25134.1"/>
    </source>
</evidence>
<dbReference type="PROSITE" id="PS51585">
    <property type="entry name" value="SAM_MT_TPMT"/>
    <property type="match status" value="1"/>
</dbReference>
<dbReference type="OrthoDB" id="9778208at2"/>
<name>A0A3D9N0P2_9FLAO</name>
<dbReference type="PANTHER" id="PTHR32183:SF6">
    <property type="entry name" value="CYSTEINE SULFINATE DESULFINASE_CYSTEINE DESULFURASE AND RELATED ENZYMES"/>
    <property type="match status" value="1"/>
</dbReference>
<dbReference type="GO" id="GO:0032259">
    <property type="term" value="P:methylation"/>
    <property type="evidence" value="ECO:0007669"/>
    <property type="project" value="UniProtKB-KW"/>
</dbReference>
<dbReference type="AlphaFoldDB" id="A0A3D9N0P2"/>
<dbReference type="RefSeq" id="WP_115809663.1">
    <property type="nucleotide sequence ID" value="NZ_QREI01000003.1"/>
</dbReference>
<dbReference type="PANTHER" id="PTHR32183">
    <property type="match status" value="1"/>
</dbReference>
<sequence length="195" mass="22990">MDLIDQKYWEDRYATHKTGWNVGYTSTPLKIYFDQLKDKTVKILIPGAGNSYEAEYLWNNGFKNVYVLDFAQQPLDNFKKRLPEFPENQLLNTDFFELDDSFDLIFEQTFFCALHPSLRAHYVEKMFHLLKAKGKLIGLFFNFELTEDGPPFGGSLSEYKALFEHKFHQKVLEPSINSIKERQGNELFFIFEKKS</sequence>
<dbReference type="InterPro" id="IPR029063">
    <property type="entry name" value="SAM-dependent_MTases_sf"/>
</dbReference>
<dbReference type="CDD" id="cd02440">
    <property type="entry name" value="AdoMet_MTases"/>
    <property type="match status" value="1"/>
</dbReference>
<dbReference type="SUPFAM" id="SSF53335">
    <property type="entry name" value="S-adenosyl-L-methionine-dependent methyltransferases"/>
    <property type="match status" value="1"/>
</dbReference>
<evidence type="ECO:0000256" key="2">
    <source>
        <dbReference type="ARBA" id="ARBA00022603"/>
    </source>
</evidence>
<dbReference type="InterPro" id="IPR008854">
    <property type="entry name" value="TPMT"/>
</dbReference>
<dbReference type="EMBL" id="QREI01000003">
    <property type="protein sequence ID" value="REE25134.1"/>
    <property type="molecule type" value="Genomic_DNA"/>
</dbReference>
<gene>
    <name evidence="5" type="ORF">DFQ09_103449</name>
</gene>
<keyword evidence="1" id="KW-0597">Phosphoprotein</keyword>